<keyword evidence="4" id="KW-1185">Reference proteome</keyword>
<dbReference type="SUPFAM" id="SSF51735">
    <property type="entry name" value="NAD(P)-binding Rossmann-fold domains"/>
    <property type="match status" value="1"/>
</dbReference>
<evidence type="ECO:0000256" key="1">
    <source>
        <dbReference type="ARBA" id="ARBA00006484"/>
    </source>
</evidence>
<comment type="caution">
    <text evidence="3">The sequence shown here is derived from an EMBL/GenBank/DDBJ whole genome shotgun (WGS) entry which is preliminary data.</text>
</comment>
<organism evidence="3 4">
    <name type="scientific">Mycena rosella</name>
    <name type="common">Pink bonnet</name>
    <name type="synonym">Agaricus rosellus</name>
    <dbReference type="NCBI Taxonomy" id="1033263"/>
    <lineage>
        <taxon>Eukaryota</taxon>
        <taxon>Fungi</taxon>
        <taxon>Dikarya</taxon>
        <taxon>Basidiomycota</taxon>
        <taxon>Agaricomycotina</taxon>
        <taxon>Agaricomycetes</taxon>
        <taxon>Agaricomycetidae</taxon>
        <taxon>Agaricales</taxon>
        <taxon>Marasmiineae</taxon>
        <taxon>Mycenaceae</taxon>
        <taxon>Mycena</taxon>
    </lineage>
</organism>
<proteinExistence type="inferred from homology"/>
<feature type="non-terminal residue" evidence="3">
    <location>
        <position position="1"/>
    </location>
</feature>
<evidence type="ECO:0000256" key="2">
    <source>
        <dbReference type="ARBA" id="ARBA00023002"/>
    </source>
</evidence>
<dbReference type="AlphaFoldDB" id="A0AAD7DL81"/>
<accession>A0AAD7DL81</accession>
<evidence type="ECO:0000313" key="4">
    <source>
        <dbReference type="Proteomes" id="UP001221757"/>
    </source>
</evidence>
<keyword evidence="2" id="KW-0560">Oxidoreductase</keyword>
<evidence type="ECO:0000313" key="3">
    <source>
        <dbReference type="EMBL" id="KAJ7694373.1"/>
    </source>
</evidence>
<dbReference type="InterPro" id="IPR036291">
    <property type="entry name" value="NAD(P)-bd_dom_sf"/>
</dbReference>
<reference evidence="3" key="1">
    <citation type="submission" date="2023-03" db="EMBL/GenBank/DDBJ databases">
        <title>Massive genome expansion in bonnet fungi (Mycena s.s.) driven by repeated elements and novel gene families across ecological guilds.</title>
        <authorList>
            <consortium name="Lawrence Berkeley National Laboratory"/>
            <person name="Harder C.B."/>
            <person name="Miyauchi S."/>
            <person name="Viragh M."/>
            <person name="Kuo A."/>
            <person name="Thoen E."/>
            <person name="Andreopoulos B."/>
            <person name="Lu D."/>
            <person name="Skrede I."/>
            <person name="Drula E."/>
            <person name="Henrissat B."/>
            <person name="Morin E."/>
            <person name="Kohler A."/>
            <person name="Barry K."/>
            <person name="LaButti K."/>
            <person name="Morin E."/>
            <person name="Salamov A."/>
            <person name="Lipzen A."/>
            <person name="Mereny Z."/>
            <person name="Hegedus B."/>
            <person name="Baldrian P."/>
            <person name="Stursova M."/>
            <person name="Weitz H."/>
            <person name="Taylor A."/>
            <person name="Grigoriev I.V."/>
            <person name="Nagy L.G."/>
            <person name="Martin F."/>
            <person name="Kauserud H."/>
        </authorList>
    </citation>
    <scope>NUCLEOTIDE SEQUENCE</scope>
    <source>
        <strain evidence="3">CBHHK067</strain>
    </source>
</reference>
<dbReference type="InterPro" id="IPR002347">
    <property type="entry name" value="SDR_fam"/>
</dbReference>
<dbReference type="PANTHER" id="PTHR24320">
    <property type="entry name" value="RETINOL DEHYDROGENASE"/>
    <property type="match status" value="1"/>
</dbReference>
<protein>
    <submittedName>
        <fullName evidence="3">Uncharacterized protein</fullName>
    </submittedName>
</protein>
<comment type="similarity">
    <text evidence="1">Belongs to the short-chain dehydrogenases/reductases (SDR) family.</text>
</comment>
<dbReference type="Proteomes" id="UP001221757">
    <property type="component" value="Unassembled WGS sequence"/>
</dbReference>
<name>A0AAD7DL81_MYCRO</name>
<dbReference type="Gene3D" id="3.40.50.720">
    <property type="entry name" value="NAD(P)-binding Rossmann-like Domain"/>
    <property type="match status" value="1"/>
</dbReference>
<gene>
    <name evidence="3" type="ORF">B0H17DRAFT_869064</name>
</gene>
<sequence>YFAGKPKWSTAEIPDLSGKVAIVTGGNSGIGRETVKALVKHTAKVYILARNCKSARK</sequence>
<dbReference type="EMBL" id="JARKIE010000042">
    <property type="protein sequence ID" value="KAJ7694373.1"/>
    <property type="molecule type" value="Genomic_DNA"/>
</dbReference>
<dbReference type="Pfam" id="PF00106">
    <property type="entry name" value="adh_short"/>
    <property type="match status" value="1"/>
</dbReference>
<dbReference type="PANTHER" id="PTHR24320:SF148">
    <property type="entry name" value="NAD(P)-BINDING ROSSMANN-FOLD SUPERFAMILY PROTEIN"/>
    <property type="match status" value="1"/>
</dbReference>
<dbReference type="GO" id="GO:0016491">
    <property type="term" value="F:oxidoreductase activity"/>
    <property type="evidence" value="ECO:0007669"/>
    <property type="project" value="UniProtKB-KW"/>
</dbReference>
<feature type="non-terminal residue" evidence="3">
    <location>
        <position position="57"/>
    </location>
</feature>